<proteinExistence type="predicted"/>
<protein>
    <submittedName>
        <fullName evidence="2">Uncharacterized protein</fullName>
    </submittedName>
</protein>
<name>A0A2D4JGK7_MICLE</name>
<evidence type="ECO:0000256" key="1">
    <source>
        <dbReference type="SAM" id="MobiDB-lite"/>
    </source>
</evidence>
<dbReference type="AlphaFoldDB" id="A0A2D4JGK7"/>
<reference evidence="2" key="1">
    <citation type="submission" date="2017-07" db="EMBL/GenBank/DDBJ databases">
        <authorList>
            <person name="Mikheyev A."/>
            <person name="Grau M."/>
        </authorList>
    </citation>
    <scope>NUCLEOTIDE SEQUENCE</scope>
    <source>
        <tissue evidence="2">Venom_gland</tissue>
    </source>
</reference>
<dbReference type="EMBL" id="IACK01185951">
    <property type="protein sequence ID" value="LAA95503.1"/>
    <property type="molecule type" value="Transcribed_RNA"/>
</dbReference>
<evidence type="ECO:0000313" key="2">
    <source>
        <dbReference type="EMBL" id="LAA95503.1"/>
    </source>
</evidence>
<feature type="region of interest" description="Disordered" evidence="1">
    <location>
        <begin position="85"/>
        <end position="109"/>
    </location>
</feature>
<feature type="compositionally biased region" description="Basic and acidic residues" evidence="1">
    <location>
        <begin position="95"/>
        <end position="109"/>
    </location>
</feature>
<sequence length="109" mass="12429">MFRLPLQGRFFPPFPNEENITKYNLSIFSPQQDLEGRKPLCSVQLHGSFFMLSPLSPLPGQLQGGQFHLLNGMHSKPMAVFNPQKFPSTRGVRKQPRDFQLERKGVMAS</sequence>
<reference evidence="2" key="2">
    <citation type="submission" date="2017-11" db="EMBL/GenBank/DDBJ databases">
        <title>Coralsnake Venomics: Analyses of Venom Gland Transcriptomes and Proteomes of Six Brazilian Taxa.</title>
        <authorList>
            <person name="Aird S.D."/>
            <person name="Jorge da Silva N."/>
            <person name="Qiu L."/>
            <person name="Villar-Briones A."/>
            <person name="Aparecida-Saddi V."/>
            <person name="Campos-Telles M.P."/>
            <person name="Grau M."/>
            <person name="Mikheyev A.S."/>
        </authorList>
    </citation>
    <scope>NUCLEOTIDE SEQUENCE</scope>
    <source>
        <tissue evidence="2">Venom_gland</tissue>
    </source>
</reference>
<organism evidence="2">
    <name type="scientific">Micrurus lemniscatus lemniscatus</name>
    <dbReference type="NCBI Taxonomy" id="129467"/>
    <lineage>
        <taxon>Eukaryota</taxon>
        <taxon>Metazoa</taxon>
        <taxon>Chordata</taxon>
        <taxon>Craniata</taxon>
        <taxon>Vertebrata</taxon>
        <taxon>Euteleostomi</taxon>
        <taxon>Lepidosauria</taxon>
        <taxon>Squamata</taxon>
        <taxon>Bifurcata</taxon>
        <taxon>Unidentata</taxon>
        <taxon>Episquamata</taxon>
        <taxon>Toxicofera</taxon>
        <taxon>Serpentes</taxon>
        <taxon>Colubroidea</taxon>
        <taxon>Elapidae</taxon>
        <taxon>Elapinae</taxon>
        <taxon>Micrurus</taxon>
    </lineage>
</organism>
<accession>A0A2D4JGK7</accession>